<dbReference type="PATRIC" id="fig|1396.433.peg.5552"/>
<evidence type="ECO:0000259" key="1">
    <source>
        <dbReference type="PROSITE" id="PS50035"/>
    </source>
</evidence>
<dbReference type="InterPro" id="IPR025202">
    <property type="entry name" value="PLD-like_dom"/>
</dbReference>
<dbReference type="RefSeq" id="WP_046959890.1">
    <property type="nucleotide sequence ID" value="NZ_LCYN01000031.1"/>
</dbReference>
<dbReference type="PROSITE" id="PS50035">
    <property type="entry name" value="PLD"/>
    <property type="match status" value="2"/>
</dbReference>
<dbReference type="EMBL" id="LCYN01000031">
    <property type="protein sequence ID" value="KKZ93577.1"/>
    <property type="molecule type" value="Genomic_DNA"/>
</dbReference>
<reference evidence="3" key="2">
    <citation type="submission" date="2015-04" db="EMBL/GenBank/DDBJ databases">
        <title>Draft Genome Sequences of Eight Spore-Forming Food Isolates of Bacillus cereus Genome sequencing.</title>
        <authorList>
            <person name="Krawcyk A.O."/>
            <person name="de Jong A."/>
            <person name="Eijlander R.T."/>
            <person name="Berendsen E.M."/>
            <person name="Holsappel S."/>
            <person name="Wells-Bennik M."/>
            <person name="Kuipers O.P."/>
        </authorList>
    </citation>
    <scope>NUCLEOTIDE SEQUENCE [LARGE SCALE GENOMIC DNA]</scope>
    <source>
        <strain evidence="3">B4147</strain>
    </source>
</reference>
<dbReference type="Gene3D" id="3.30.870.10">
    <property type="entry name" value="Endonuclease Chain A"/>
    <property type="match status" value="2"/>
</dbReference>
<dbReference type="PANTHER" id="PTHR21248:SF7">
    <property type="entry name" value="MINOR CARDIOLIPIN SYNTHASE CLSB"/>
    <property type="match status" value="1"/>
</dbReference>
<reference evidence="2 3" key="1">
    <citation type="journal article" date="2015" name="Genome Announc.">
        <title>Next-Generation Whole-Genome Sequencing of Eight Strains of Bacillus cereus, Isolated from Food.</title>
        <authorList>
            <person name="Krawczyk A.O."/>
            <person name="de Jong A."/>
            <person name="Eijlander R.T."/>
            <person name="Berendsen E.M."/>
            <person name="Holsappel S."/>
            <person name="Wells-Bennik M.H."/>
            <person name="Kuipers O.P."/>
        </authorList>
    </citation>
    <scope>NUCLEOTIDE SEQUENCE [LARGE SCALE GENOMIC DNA]</scope>
    <source>
        <strain evidence="2 3">B4147</strain>
    </source>
</reference>
<sequence>MLKKIGRIFRVFLFLFIGGCLVLFVWGEIERTIAEKNGVFSQNSSQYPMRQSDITLYTDGKQLNNQLFSDIEKAKHYVHVNFFSIADDKVSHQFLELLRKKSQEGVEVYYALDRLGGILLKKKERELLVKKGVHFTYYNKPAFPYLFSSLDHRNHRRISVIDGKVGYIGGFNIGKKYLGEKEKLGYWRDYHLQIRGEGVQDLEQQFVLDWKRNSEKPIPIHNAVKEKGATSQRFTAYYSGEKLGQDYKMLFQQAKESIIILTPYFIPKDRTIWNALVDARKRGVRVKILFSPHSDALLVKEAAYPYIRKALKQGMEVYGYKNGVLHGKVFLIDEKVLMVGTVNFDSRSFHLNEEMNCYIHDPIYISRIKPVINADLQNSKQVTSSDVNQLSIKEKIKEKVAKIFEYYL</sequence>
<protein>
    <recommendedName>
        <fullName evidence="1">PLD phosphodiesterase domain-containing protein</fullName>
    </recommendedName>
</protein>
<accession>A0A0G8C157</accession>
<dbReference type="PANTHER" id="PTHR21248">
    <property type="entry name" value="CARDIOLIPIN SYNTHASE"/>
    <property type="match status" value="1"/>
</dbReference>
<dbReference type="InterPro" id="IPR001736">
    <property type="entry name" value="PLipase_D/transphosphatidylase"/>
</dbReference>
<dbReference type="CDD" id="cd09112">
    <property type="entry name" value="PLDc_CLS_2"/>
    <property type="match status" value="1"/>
</dbReference>
<comment type="caution">
    <text evidence="2">The sequence shown here is derived from an EMBL/GenBank/DDBJ whole genome shotgun (WGS) entry which is preliminary data.</text>
</comment>
<dbReference type="Proteomes" id="UP000035350">
    <property type="component" value="Unassembled WGS sequence"/>
</dbReference>
<evidence type="ECO:0000313" key="3">
    <source>
        <dbReference type="Proteomes" id="UP000035350"/>
    </source>
</evidence>
<dbReference type="GO" id="GO:0030572">
    <property type="term" value="F:phosphatidyltransferase activity"/>
    <property type="evidence" value="ECO:0007669"/>
    <property type="project" value="UniProtKB-ARBA"/>
</dbReference>
<dbReference type="SMART" id="SM00155">
    <property type="entry name" value="PLDc"/>
    <property type="match status" value="2"/>
</dbReference>
<evidence type="ECO:0000313" key="2">
    <source>
        <dbReference type="EMBL" id="KKZ93577.1"/>
    </source>
</evidence>
<dbReference type="AlphaFoldDB" id="A0A0G8C157"/>
<organism evidence="2 3">
    <name type="scientific">Bacillus wiedmannii</name>
    <dbReference type="NCBI Taxonomy" id="1890302"/>
    <lineage>
        <taxon>Bacteria</taxon>
        <taxon>Bacillati</taxon>
        <taxon>Bacillota</taxon>
        <taxon>Bacilli</taxon>
        <taxon>Bacillales</taxon>
        <taxon>Bacillaceae</taxon>
        <taxon>Bacillus</taxon>
        <taxon>Bacillus cereus group</taxon>
    </lineage>
</organism>
<proteinExistence type="predicted"/>
<feature type="domain" description="PLD phosphodiesterase" evidence="1">
    <location>
        <begin position="150"/>
        <end position="177"/>
    </location>
</feature>
<name>A0A0G8C157_9BACI</name>
<feature type="domain" description="PLD phosphodiesterase" evidence="1">
    <location>
        <begin position="321"/>
        <end position="348"/>
    </location>
</feature>
<dbReference type="Pfam" id="PF13091">
    <property type="entry name" value="PLDc_2"/>
    <property type="match status" value="2"/>
</dbReference>
<gene>
    <name evidence="2" type="ORF">B4147_2813</name>
</gene>
<dbReference type="CDD" id="cd09110">
    <property type="entry name" value="PLDc_CLS_1"/>
    <property type="match status" value="1"/>
</dbReference>
<dbReference type="SUPFAM" id="SSF56024">
    <property type="entry name" value="Phospholipase D/nuclease"/>
    <property type="match status" value="2"/>
</dbReference>
<dbReference type="GO" id="GO:0032049">
    <property type="term" value="P:cardiolipin biosynthetic process"/>
    <property type="evidence" value="ECO:0007669"/>
    <property type="project" value="UniProtKB-ARBA"/>
</dbReference>